<dbReference type="RefSeq" id="WP_307223966.1">
    <property type="nucleotide sequence ID" value="NZ_CP116940.1"/>
</dbReference>
<evidence type="ECO:0000313" key="2">
    <source>
        <dbReference type="EMBL" id="MDQ0203830.1"/>
    </source>
</evidence>
<gene>
    <name evidence="2" type="ORF">J2S01_001549</name>
</gene>
<name>A0ABT9Y7L8_9FIRM</name>
<accession>A0ABT9Y7L8</accession>
<dbReference type="EMBL" id="JAUSUE010000009">
    <property type="protein sequence ID" value="MDQ0203830.1"/>
    <property type="molecule type" value="Genomic_DNA"/>
</dbReference>
<feature type="transmembrane region" description="Helical" evidence="1">
    <location>
        <begin position="106"/>
        <end position="129"/>
    </location>
</feature>
<keyword evidence="1" id="KW-0812">Transmembrane</keyword>
<comment type="caution">
    <text evidence="2">The sequence shown here is derived from an EMBL/GenBank/DDBJ whole genome shotgun (WGS) entry which is preliminary data.</text>
</comment>
<keyword evidence="3" id="KW-1185">Reference proteome</keyword>
<evidence type="ECO:0000313" key="3">
    <source>
        <dbReference type="Proteomes" id="UP001239167"/>
    </source>
</evidence>
<keyword evidence="1" id="KW-1133">Transmembrane helix</keyword>
<proteinExistence type="predicted"/>
<keyword evidence="1" id="KW-0472">Membrane</keyword>
<dbReference type="Proteomes" id="UP001239167">
    <property type="component" value="Unassembled WGS sequence"/>
</dbReference>
<feature type="transmembrane region" description="Helical" evidence="1">
    <location>
        <begin position="39"/>
        <end position="57"/>
    </location>
</feature>
<feature type="transmembrane region" description="Helical" evidence="1">
    <location>
        <begin position="149"/>
        <end position="179"/>
    </location>
</feature>
<feature type="transmembrane region" description="Helical" evidence="1">
    <location>
        <begin position="219"/>
        <end position="239"/>
    </location>
</feature>
<feature type="transmembrane region" description="Helical" evidence="1">
    <location>
        <begin position="6"/>
        <end position="27"/>
    </location>
</feature>
<sequence length="240" mass="26135">MAENIAMPVGIIIDCSVIFAATIVGSLMKGKYQKGKFQFLINFSGLSAICIGIISLIKQENISVVLFSLGLGLIVGEKFQIYEIIKKIARQIFFLLHLEKETLSEEYVSLYLLVLMIFCASGTNIFGAITEGLNGDATILIAKSVMDIFGAFTFATVLGFPMLLIIIPQVIILGALFFLSTFMAPHITATAIENFISVGGIITLVIGLDILHFKSVNAINLLPALIIVFFVDSIARMFLL</sequence>
<evidence type="ECO:0000256" key="1">
    <source>
        <dbReference type="SAM" id="Phobius"/>
    </source>
</evidence>
<dbReference type="InterPro" id="IPR007563">
    <property type="entry name" value="DUF554"/>
</dbReference>
<dbReference type="Pfam" id="PF04474">
    <property type="entry name" value="DUF554"/>
    <property type="match status" value="1"/>
</dbReference>
<feature type="transmembrane region" description="Helical" evidence="1">
    <location>
        <begin position="191"/>
        <end position="213"/>
    </location>
</feature>
<protein>
    <submittedName>
        <fullName evidence="2">Membrane protein YqgA involved in biofilm formation</fullName>
    </submittedName>
</protein>
<organism evidence="2 3">
    <name type="scientific">Pectinatus haikarae</name>
    <dbReference type="NCBI Taxonomy" id="349096"/>
    <lineage>
        <taxon>Bacteria</taxon>
        <taxon>Bacillati</taxon>
        <taxon>Bacillota</taxon>
        <taxon>Negativicutes</taxon>
        <taxon>Selenomonadales</taxon>
        <taxon>Selenomonadaceae</taxon>
        <taxon>Pectinatus</taxon>
    </lineage>
</organism>
<dbReference type="PANTHER" id="PTHR36111:SF2">
    <property type="entry name" value="INNER MEMBRANE PROTEIN"/>
    <property type="match status" value="1"/>
</dbReference>
<dbReference type="PANTHER" id="PTHR36111">
    <property type="entry name" value="INNER MEMBRANE PROTEIN-RELATED"/>
    <property type="match status" value="1"/>
</dbReference>
<reference evidence="2 3" key="1">
    <citation type="submission" date="2023-07" db="EMBL/GenBank/DDBJ databases">
        <title>Genomic Encyclopedia of Type Strains, Phase IV (KMG-IV): sequencing the most valuable type-strain genomes for metagenomic binning, comparative biology and taxonomic classification.</title>
        <authorList>
            <person name="Goeker M."/>
        </authorList>
    </citation>
    <scope>NUCLEOTIDE SEQUENCE [LARGE SCALE GENOMIC DNA]</scope>
    <source>
        <strain evidence="2 3">DSM 16980</strain>
    </source>
</reference>